<feature type="compositionally biased region" description="Polar residues" evidence="1">
    <location>
        <begin position="97"/>
        <end position="112"/>
    </location>
</feature>
<sequence length="112" mass="12319">MGRTNLGRIGSLGQIKAIFSFFSSTSSSYSQHAAALLSDRESPPPQAPPWTTTSKLRRSSNEAQNLQTSSPIPPEFEPCLTFSKSHRERLQMKLSRTPFSFSDPDNPTTAST</sequence>
<dbReference type="EMBL" id="AWWV01013739">
    <property type="protein sequence ID" value="OMO60206.1"/>
    <property type="molecule type" value="Genomic_DNA"/>
</dbReference>
<comment type="caution">
    <text evidence="2">The sequence shown here is derived from an EMBL/GenBank/DDBJ whole genome shotgun (WGS) entry which is preliminary data.</text>
</comment>
<reference evidence="2 3" key="1">
    <citation type="submission" date="2013-09" db="EMBL/GenBank/DDBJ databases">
        <title>Corchorus capsularis genome sequencing.</title>
        <authorList>
            <person name="Alam M."/>
            <person name="Haque M.S."/>
            <person name="Islam M.S."/>
            <person name="Emdad E.M."/>
            <person name="Islam M.M."/>
            <person name="Ahmed B."/>
            <person name="Halim A."/>
            <person name="Hossen Q.M.M."/>
            <person name="Hossain M.Z."/>
            <person name="Ahmed R."/>
            <person name="Khan M.M."/>
            <person name="Islam R."/>
            <person name="Rashid M.M."/>
            <person name="Khan S.A."/>
            <person name="Rahman M.S."/>
            <person name="Alam M."/>
        </authorList>
    </citation>
    <scope>NUCLEOTIDE SEQUENCE [LARGE SCALE GENOMIC DNA]</scope>
    <source>
        <strain evidence="3">cv. CVL-1</strain>
        <tissue evidence="2">Whole seedling</tissue>
    </source>
</reference>
<name>A0A1R3GQ81_COCAP</name>
<evidence type="ECO:0000313" key="3">
    <source>
        <dbReference type="Proteomes" id="UP000188268"/>
    </source>
</evidence>
<gene>
    <name evidence="2" type="ORF">CCACVL1_24330</name>
</gene>
<dbReference type="Proteomes" id="UP000188268">
    <property type="component" value="Unassembled WGS sequence"/>
</dbReference>
<proteinExistence type="predicted"/>
<feature type="region of interest" description="Disordered" evidence="1">
    <location>
        <begin position="93"/>
        <end position="112"/>
    </location>
</feature>
<evidence type="ECO:0000256" key="1">
    <source>
        <dbReference type="SAM" id="MobiDB-lite"/>
    </source>
</evidence>
<accession>A0A1R3GQ81</accession>
<keyword evidence="3" id="KW-1185">Reference proteome</keyword>
<feature type="region of interest" description="Disordered" evidence="1">
    <location>
        <begin position="32"/>
        <end position="79"/>
    </location>
</feature>
<feature type="compositionally biased region" description="Polar residues" evidence="1">
    <location>
        <begin position="61"/>
        <end position="70"/>
    </location>
</feature>
<evidence type="ECO:0000313" key="2">
    <source>
        <dbReference type="EMBL" id="OMO60206.1"/>
    </source>
</evidence>
<dbReference type="Gramene" id="OMO60206">
    <property type="protein sequence ID" value="OMO60206"/>
    <property type="gene ID" value="CCACVL1_24330"/>
</dbReference>
<protein>
    <submittedName>
        <fullName evidence="2">Zinc finger protein</fullName>
    </submittedName>
</protein>
<dbReference type="AlphaFoldDB" id="A0A1R3GQ81"/>
<organism evidence="2 3">
    <name type="scientific">Corchorus capsularis</name>
    <name type="common">Jute</name>
    <dbReference type="NCBI Taxonomy" id="210143"/>
    <lineage>
        <taxon>Eukaryota</taxon>
        <taxon>Viridiplantae</taxon>
        <taxon>Streptophyta</taxon>
        <taxon>Embryophyta</taxon>
        <taxon>Tracheophyta</taxon>
        <taxon>Spermatophyta</taxon>
        <taxon>Magnoliopsida</taxon>
        <taxon>eudicotyledons</taxon>
        <taxon>Gunneridae</taxon>
        <taxon>Pentapetalae</taxon>
        <taxon>rosids</taxon>
        <taxon>malvids</taxon>
        <taxon>Malvales</taxon>
        <taxon>Malvaceae</taxon>
        <taxon>Grewioideae</taxon>
        <taxon>Apeibeae</taxon>
        <taxon>Corchorus</taxon>
    </lineage>
</organism>